<evidence type="ECO:0000313" key="2">
    <source>
        <dbReference type="Proteomes" id="UP000199048"/>
    </source>
</evidence>
<keyword evidence="2" id="KW-1185">Reference proteome</keyword>
<accession>A0A1I4RYI2</accession>
<dbReference type="AlphaFoldDB" id="A0A1I4RYI2"/>
<organism evidence="1 2">
    <name type="scientific">Methylobacterium pseudosasicola</name>
    <dbReference type="NCBI Taxonomy" id="582667"/>
    <lineage>
        <taxon>Bacteria</taxon>
        <taxon>Pseudomonadati</taxon>
        <taxon>Pseudomonadota</taxon>
        <taxon>Alphaproteobacteria</taxon>
        <taxon>Hyphomicrobiales</taxon>
        <taxon>Methylobacteriaceae</taxon>
        <taxon>Methylobacterium</taxon>
    </lineage>
</organism>
<proteinExistence type="predicted"/>
<reference evidence="2" key="1">
    <citation type="submission" date="2016-10" db="EMBL/GenBank/DDBJ databases">
        <authorList>
            <person name="Varghese N."/>
            <person name="Submissions S."/>
        </authorList>
    </citation>
    <scope>NUCLEOTIDE SEQUENCE [LARGE SCALE GENOMIC DNA]</scope>
    <source>
        <strain evidence="2">BL36</strain>
    </source>
</reference>
<dbReference type="EMBL" id="FOTK01000038">
    <property type="protein sequence ID" value="SFM57013.1"/>
    <property type="molecule type" value="Genomic_DNA"/>
</dbReference>
<dbReference type="STRING" id="582667.SAMN05192568_103853"/>
<gene>
    <name evidence="1" type="ORF">SAMN05192568_103853</name>
</gene>
<evidence type="ECO:0000313" key="1">
    <source>
        <dbReference type="EMBL" id="SFM57013.1"/>
    </source>
</evidence>
<sequence length="147" mass="15707">MNSTAHPDAGRPRTPVEPVPPLTWWRVLAPMVLDLDAQRRLRTALLDSPPLPSSDWGAACRADPTAAIGVAINVLAEGTILPERLDPAMSAILLCAALGDPACIDLLAHVLGRRARRRADLGALWLARAWCSAARRGPDRVTAVSGR</sequence>
<name>A0A1I4RYI2_9HYPH</name>
<protein>
    <submittedName>
        <fullName evidence="1">Uncharacterized protein</fullName>
    </submittedName>
</protein>
<dbReference type="Proteomes" id="UP000199048">
    <property type="component" value="Unassembled WGS sequence"/>
</dbReference>